<dbReference type="AlphaFoldDB" id="A0A6G0SYD6"/>
<reference evidence="1 2" key="1">
    <citation type="submission" date="2019-08" db="EMBL/GenBank/DDBJ databases">
        <title>The genome of the soybean aphid Biotype 1, its phylome, world population structure and adaptation to the North American continent.</title>
        <authorList>
            <person name="Giordano R."/>
            <person name="Donthu R.K."/>
            <person name="Hernandez A.G."/>
            <person name="Wright C.L."/>
            <person name="Zimin A.V."/>
        </authorList>
    </citation>
    <scope>NUCLEOTIDE SEQUENCE [LARGE SCALE GENOMIC DNA]</scope>
    <source>
        <tissue evidence="1">Whole aphids</tissue>
    </source>
</reference>
<dbReference type="EMBL" id="VYZN01000080">
    <property type="protein sequence ID" value="KAE9523339.1"/>
    <property type="molecule type" value="Genomic_DNA"/>
</dbReference>
<organism evidence="1 2">
    <name type="scientific">Aphis glycines</name>
    <name type="common">Soybean aphid</name>
    <dbReference type="NCBI Taxonomy" id="307491"/>
    <lineage>
        <taxon>Eukaryota</taxon>
        <taxon>Metazoa</taxon>
        <taxon>Ecdysozoa</taxon>
        <taxon>Arthropoda</taxon>
        <taxon>Hexapoda</taxon>
        <taxon>Insecta</taxon>
        <taxon>Pterygota</taxon>
        <taxon>Neoptera</taxon>
        <taxon>Paraneoptera</taxon>
        <taxon>Hemiptera</taxon>
        <taxon>Sternorrhyncha</taxon>
        <taxon>Aphidomorpha</taxon>
        <taxon>Aphidoidea</taxon>
        <taxon>Aphididae</taxon>
        <taxon>Aphidini</taxon>
        <taxon>Aphis</taxon>
        <taxon>Aphis</taxon>
    </lineage>
</organism>
<comment type="caution">
    <text evidence="1">The sequence shown here is derived from an EMBL/GenBank/DDBJ whole genome shotgun (WGS) entry which is preliminary data.</text>
</comment>
<dbReference type="Proteomes" id="UP000475862">
    <property type="component" value="Unassembled WGS sequence"/>
</dbReference>
<name>A0A6G0SYD6_APHGL</name>
<evidence type="ECO:0000313" key="2">
    <source>
        <dbReference type="Proteomes" id="UP000475862"/>
    </source>
</evidence>
<gene>
    <name evidence="1" type="ORF">AGLY_016287</name>
</gene>
<evidence type="ECO:0000313" key="1">
    <source>
        <dbReference type="EMBL" id="KAE9523339.1"/>
    </source>
</evidence>
<sequence>FINTCVFGDNINPQQLLRNSNDGNGLDLRILKYTLKNHILNSKKLLSPESIKYKIVTPENFNYNEFITTLTMKNKNKSVIYFWKPVSFVLSCFCQNEMLHSVDLFEVLYQFGLLAEETFKNFAILKFISLIAEVDLSFFLFGTLFDSGILVNTLGPVFFDCLNLRLLVLFLTETFSTILSLSDEPVSL</sequence>
<proteinExistence type="predicted"/>
<accession>A0A6G0SYD6</accession>
<keyword evidence="2" id="KW-1185">Reference proteome</keyword>
<protein>
    <submittedName>
        <fullName evidence="1">Uncharacterized protein</fullName>
    </submittedName>
</protein>
<feature type="non-terminal residue" evidence="1">
    <location>
        <position position="1"/>
    </location>
</feature>